<dbReference type="Proteomes" id="UP000025171">
    <property type="component" value="Unassembled WGS sequence"/>
</dbReference>
<dbReference type="eggNOG" id="COG1309">
    <property type="taxonomic scope" value="Bacteria"/>
</dbReference>
<dbReference type="PATRIC" id="fig|1280950.3.peg.1927"/>
<name>A0A059FP34_9PROT</name>
<keyword evidence="1" id="KW-0805">Transcription regulation</keyword>
<keyword evidence="3" id="KW-0804">Transcription</keyword>
<evidence type="ECO:0000259" key="5">
    <source>
        <dbReference type="PROSITE" id="PS50977"/>
    </source>
</evidence>
<protein>
    <submittedName>
        <fullName evidence="6">TetR family transcriptional regulator</fullName>
    </submittedName>
</protein>
<keyword evidence="7" id="KW-1185">Reference proteome</keyword>
<dbReference type="GO" id="GO:0003700">
    <property type="term" value="F:DNA-binding transcription factor activity"/>
    <property type="evidence" value="ECO:0007669"/>
    <property type="project" value="TreeGrafter"/>
</dbReference>
<comment type="caution">
    <text evidence="6">The sequence shown here is derived from an EMBL/GenBank/DDBJ whole genome shotgun (WGS) entry which is preliminary data.</text>
</comment>
<dbReference type="OrthoDB" id="9802802at2"/>
<evidence type="ECO:0000313" key="7">
    <source>
        <dbReference type="Proteomes" id="UP000025171"/>
    </source>
</evidence>
<organism evidence="6 7">
    <name type="scientific">Hyphomonas johnsonii MHS-2</name>
    <dbReference type="NCBI Taxonomy" id="1280950"/>
    <lineage>
        <taxon>Bacteria</taxon>
        <taxon>Pseudomonadati</taxon>
        <taxon>Pseudomonadota</taxon>
        <taxon>Alphaproteobacteria</taxon>
        <taxon>Hyphomonadales</taxon>
        <taxon>Hyphomonadaceae</taxon>
        <taxon>Hyphomonas</taxon>
    </lineage>
</organism>
<dbReference type="Pfam" id="PF00440">
    <property type="entry name" value="TetR_N"/>
    <property type="match status" value="1"/>
</dbReference>
<evidence type="ECO:0000256" key="2">
    <source>
        <dbReference type="ARBA" id="ARBA00023125"/>
    </source>
</evidence>
<dbReference type="STRING" id="1280950.HJO_09634"/>
<dbReference type="EMBL" id="ARYK01000004">
    <property type="protein sequence ID" value="KCZ92286.1"/>
    <property type="molecule type" value="Genomic_DNA"/>
</dbReference>
<dbReference type="PROSITE" id="PS50977">
    <property type="entry name" value="HTH_TETR_2"/>
    <property type="match status" value="1"/>
</dbReference>
<reference evidence="6 7" key="1">
    <citation type="journal article" date="2014" name="Antonie Van Leeuwenhoek">
        <title>Hyphomonas beringensis sp. nov. and Hyphomonas chukchiensis sp. nov., isolated from surface seawater of the Bering Sea and Chukchi Sea.</title>
        <authorList>
            <person name="Li C."/>
            <person name="Lai Q."/>
            <person name="Li G."/>
            <person name="Dong C."/>
            <person name="Wang J."/>
            <person name="Liao Y."/>
            <person name="Shao Z."/>
        </authorList>
    </citation>
    <scope>NUCLEOTIDE SEQUENCE [LARGE SCALE GENOMIC DNA]</scope>
    <source>
        <strain evidence="6 7">MHS-2</strain>
    </source>
</reference>
<evidence type="ECO:0000313" key="6">
    <source>
        <dbReference type="EMBL" id="KCZ92286.1"/>
    </source>
</evidence>
<dbReference type="Gene3D" id="1.10.357.10">
    <property type="entry name" value="Tetracycline Repressor, domain 2"/>
    <property type="match status" value="1"/>
</dbReference>
<dbReference type="InterPro" id="IPR041478">
    <property type="entry name" value="TetR_C_27"/>
</dbReference>
<evidence type="ECO:0000256" key="1">
    <source>
        <dbReference type="ARBA" id="ARBA00023015"/>
    </source>
</evidence>
<feature type="domain" description="HTH tetR-type" evidence="5">
    <location>
        <begin position="5"/>
        <end position="65"/>
    </location>
</feature>
<dbReference type="SUPFAM" id="SSF46689">
    <property type="entry name" value="Homeodomain-like"/>
    <property type="match status" value="1"/>
</dbReference>
<evidence type="ECO:0000256" key="4">
    <source>
        <dbReference type="PROSITE-ProRule" id="PRU00335"/>
    </source>
</evidence>
<feature type="DNA-binding region" description="H-T-H motif" evidence="4">
    <location>
        <begin position="28"/>
        <end position="47"/>
    </location>
</feature>
<dbReference type="PANTHER" id="PTHR30055">
    <property type="entry name" value="HTH-TYPE TRANSCRIPTIONAL REGULATOR RUTR"/>
    <property type="match status" value="1"/>
</dbReference>
<gene>
    <name evidence="6" type="ORF">HJO_09634</name>
</gene>
<dbReference type="Pfam" id="PF17935">
    <property type="entry name" value="TetR_C_27"/>
    <property type="match status" value="1"/>
</dbReference>
<dbReference type="InterPro" id="IPR036271">
    <property type="entry name" value="Tet_transcr_reg_TetR-rel_C_sf"/>
</dbReference>
<evidence type="ECO:0000256" key="3">
    <source>
        <dbReference type="ARBA" id="ARBA00023163"/>
    </source>
</evidence>
<dbReference type="PRINTS" id="PR00455">
    <property type="entry name" value="HTHTETR"/>
</dbReference>
<dbReference type="InterPro" id="IPR009057">
    <property type="entry name" value="Homeodomain-like_sf"/>
</dbReference>
<dbReference type="PANTHER" id="PTHR30055:SF234">
    <property type="entry name" value="HTH-TYPE TRANSCRIPTIONAL REGULATOR BETI"/>
    <property type="match status" value="1"/>
</dbReference>
<dbReference type="Gene3D" id="1.10.10.60">
    <property type="entry name" value="Homeodomain-like"/>
    <property type="match status" value="1"/>
</dbReference>
<dbReference type="InterPro" id="IPR001647">
    <property type="entry name" value="HTH_TetR"/>
</dbReference>
<sequence>MNDTTDTRRQILDAAMERIHHYGYGKTTMSEIARDCNMSAGNIYRFFASKIDIAEAMARKFNAKVFEDYAAIARKKTTASARLREFFEMSLERTFTAIEEDAKILEVANVLKTERPLYFNEQMAQERVYLVQILNDGVQTGEFRPLDRPEETAEFMQAALMKFRFPQLFSALSLPKLQRELSGVLDILLAALSCGACIPDR</sequence>
<dbReference type="AlphaFoldDB" id="A0A059FP34"/>
<accession>A0A059FP34</accession>
<dbReference type="GO" id="GO:0000976">
    <property type="term" value="F:transcription cis-regulatory region binding"/>
    <property type="evidence" value="ECO:0007669"/>
    <property type="project" value="TreeGrafter"/>
</dbReference>
<dbReference type="SUPFAM" id="SSF48498">
    <property type="entry name" value="Tetracyclin repressor-like, C-terminal domain"/>
    <property type="match status" value="1"/>
</dbReference>
<dbReference type="RefSeq" id="WP_035616520.1">
    <property type="nucleotide sequence ID" value="NZ_ARYK01000004.1"/>
</dbReference>
<keyword evidence="2 4" id="KW-0238">DNA-binding</keyword>
<proteinExistence type="predicted"/>
<dbReference type="InterPro" id="IPR050109">
    <property type="entry name" value="HTH-type_TetR-like_transc_reg"/>
</dbReference>